<keyword evidence="2" id="KW-1185">Reference proteome</keyword>
<accession>A0ABC8V243</accession>
<reference evidence="1 2" key="1">
    <citation type="submission" date="2024-02" db="EMBL/GenBank/DDBJ databases">
        <authorList>
            <person name="Vignale AGUSTIN F."/>
            <person name="Sosa J E."/>
            <person name="Modenutti C."/>
        </authorList>
    </citation>
    <scope>NUCLEOTIDE SEQUENCE [LARGE SCALE GENOMIC DNA]</scope>
</reference>
<evidence type="ECO:0000313" key="2">
    <source>
        <dbReference type="Proteomes" id="UP001642360"/>
    </source>
</evidence>
<organism evidence="1 2">
    <name type="scientific">Ilex paraguariensis</name>
    <name type="common">yerba mate</name>
    <dbReference type="NCBI Taxonomy" id="185542"/>
    <lineage>
        <taxon>Eukaryota</taxon>
        <taxon>Viridiplantae</taxon>
        <taxon>Streptophyta</taxon>
        <taxon>Embryophyta</taxon>
        <taxon>Tracheophyta</taxon>
        <taxon>Spermatophyta</taxon>
        <taxon>Magnoliopsida</taxon>
        <taxon>eudicotyledons</taxon>
        <taxon>Gunneridae</taxon>
        <taxon>Pentapetalae</taxon>
        <taxon>asterids</taxon>
        <taxon>campanulids</taxon>
        <taxon>Aquifoliales</taxon>
        <taxon>Aquifoliaceae</taxon>
        <taxon>Ilex</taxon>
    </lineage>
</organism>
<gene>
    <name evidence="1" type="ORF">ILEXP_LOCUS57852</name>
</gene>
<dbReference type="EMBL" id="CAUOFW020009924">
    <property type="protein sequence ID" value="CAK9187329.1"/>
    <property type="molecule type" value="Genomic_DNA"/>
</dbReference>
<evidence type="ECO:0000313" key="1">
    <source>
        <dbReference type="EMBL" id="CAK9187329.1"/>
    </source>
</evidence>
<comment type="caution">
    <text evidence="1">The sequence shown here is derived from an EMBL/GenBank/DDBJ whole genome shotgun (WGS) entry which is preliminary data.</text>
</comment>
<protein>
    <submittedName>
        <fullName evidence="1">Uncharacterized protein</fullName>
    </submittedName>
</protein>
<dbReference type="Proteomes" id="UP001642360">
    <property type="component" value="Unassembled WGS sequence"/>
</dbReference>
<dbReference type="AlphaFoldDB" id="A0ABC8V243"/>
<name>A0ABC8V243_9AQUA</name>
<proteinExistence type="predicted"/>
<sequence>MHNYYSVYGGTSAQYPVYGAGGGAGGMMTGAAAAYYPYLNFGESSGGATSYTAGQGYGVHYPHHLYQYSAINATGGYPHHYGTPLTHTPPLQSGWFVDYTHLLTSTLQFS</sequence>